<evidence type="ECO:0000256" key="6">
    <source>
        <dbReference type="ARBA" id="ARBA00022741"/>
    </source>
</evidence>
<accession>A0ABV6RMS3</accession>
<keyword evidence="8" id="KW-0460">Magnesium</keyword>
<evidence type="ECO:0000256" key="3">
    <source>
        <dbReference type="ARBA" id="ARBA00022679"/>
    </source>
</evidence>
<protein>
    <submittedName>
        <fullName evidence="11">Nucleotidyltransferase family protein</fullName>
    </submittedName>
</protein>
<dbReference type="PANTHER" id="PTHR33571:SF12">
    <property type="entry name" value="BSL3053 PROTEIN"/>
    <property type="match status" value="1"/>
</dbReference>
<dbReference type="Pfam" id="PF01909">
    <property type="entry name" value="NTP_transf_2"/>
    <property type="match status" value="1"/>
</dbReference>
<comment type="caution">
    <text evidence="11">The sequence shown here is derived from an EMBL/GenBank/DDBJ whole genome shotgun (WGS) entry which is preliminary data.</text>
</comment>
<evidence type="ECO:0000256" key="8">
    <source>
        <dbReference type="ARBA" id="ARBA00022842"/>
    </source>
</evidence>
<dbReference type="SUPFAM" id="SSF81301">
    <property type="entry name" value="Nucleotidyltransferase"/>
    <property type="match status" value="1"/>
</dbReference>
<evidence type="ECO:0000313" key="11">
    <source>
        <dbReference type="EMBL" id="MFC0678287.1"/>
    </source>
</evidence>
<keyword evidence="12" id="KW-1185">Reference proteome</keyword>
<name>A0ABV6RMS3_9GAMM</name>
<evidence type="ECO:0000259" key="10">
    <source>
        <dbReference type="Pfam" id="PF01909"/>
    </source>
</evidence>
<keyword evidence="6" id="KW-0547">Nucleotide-binding</keyword>
<keyword evidence="2" id="KW-1277">Toxin-antitoxin system</keyword>
<keyword evidence="3" id="KW-0808">Transferase</keyword>
<dbReference type="InterPro" id="IPR043519">
    <property type="entry name" value="NT_sf"/>
</dbReference>
<evidence type="ECO:0000256" key="7">
    <source>
        <dbReference type="ARBA" id="ARBA00022840"/>
    </source>
</evidence>
<gene>
    <name evidence="11" type="ORF">ACFFGH_10590</name>
</gene>
<dbReference type="InterPro" id="IPR052038">
    <property type="entry name" value="Type-VII_TA_antitoxin"/>
</dbReference>
<evidence type="ECO:0000256" key="9">
    <source>
        <dbReference type="ARBA" id="ARBA00038276"/>
    </source>
</evidence>
<dbReference type="InterPro" id="IPR002934">
    <property type="entry name" value="Polymerase_NTP_transf_dom"/>
</dbReference>
<feature type="domain" description="Polymerase nucleotidyl transferase" evidence="10">
    <location>
        <begin position="24"/>
        <end position="95"/>
    </location>
</feature>
<dbReference type="RefSeq" id="WP_386667999.1">
    <property type="nucleotide sequence ID" value="NZ_JBHLTG010000002.1"/>
</dbReference>
<keyword evidence="7" id="KW-0067">ATP-binding</keyword>
<proteinExistence type="inferred from homology"/>
<comment type="similarity">
    <text evidence="9">Belongs to the MntA antitoxin family.</text>
</comment>
<evidence type="ECO:0000256" key="2">
    <source>
        <dbReference type="ARBA" id="ARBA00022649"/>
    </source>
</evidence>
<dbReference type="Gene3D" id="3.30.460.10">
    <property type="entry name" value="Beta Polymerase, domain 2"/>
    <property type="match status" value="1"/>
</dbReference>
<keyword evidence="5" id="KW-0479">Metal-binding</keyword>
<evidence type="ECO:0000313" key="12">
    <source>
        <dbReference type="Proteomes" id="UP001589896"/>
    </source>
</evidence>
<dbReference type="EMBL" id="JBHLTG010000002">
    <property type="protein sequence ID" value="MFC0678287.1"/>
    <property type="molecule type" value="Genomic_DNA"/>
</dbReference>
<evidence type="ECO:0000256" key="4">
    <source>
        <dbReference type="ARBA" id="ARBA00022695"/>
    </source>
</evidence>
<evidence type="ECO:0000256" key="5">
    <source>
        <dbReference type="ARBA" id="ARBA00022723"/>
    </source>
</evidence>
<reference evidence="11 12" key="1">
    <citation type="submission" date="2024-09" db="EMBL/GenBank/DDBJ databases">
        <authorList>
            <person name="Sun Q."/>
            <person name="Mori K."/>
        </authorList>
    </citation>
    <scope>NUCLEOTIDE SEQUENCE [LARGE SCALE GENOMIC DNA]</scope>
    <source>
        <strain evidence="11 12">KCTC 23076</strain>
    </source>
</reference>
<keyword evidence="4" id="KW-0548">Nucleotidyltransferase</keyword>
<organism evidence="11 12">
    <name type="scientific">Lysobacter korlensis</name>
    <dbReference type="NCBI Taxonomy" id="553636"/>
    <lineage>
        <taxon>Bacteria</taxon>
        <taxon>Pseudomonadati</taxon>
        <taxon>Pseudomonadota</taxon>
        <taxon>Gammaproteobacteria</taxon>
        <taxon>Lysobacterales</taxon>
        <taxon>Lysobacteraceae</taxon>
        <taxon>Lysobacter</taxon>
    </lineage>
</organism>
<dbReference type="PANTHER" id="PTHR33571">
    <property type="entry name" value="SSL8005 PROTEIN"/>
    <property type="match status" value="1"/>
</dbReference>
<sequence length="103" mass="11320">MTTESDDPTPARPSAVLRAHRDLVREIVRRHHGIDVHVFGSIVKGDDIVGSDIDLLVTLDGSASLFDLVKMEDEIREAHGIPVDIVERGSVRNPEIFESAVPL</sequence>
<dbReference type="CDD" id="cd05403">
    <property type="entry name" value="NT_KNTase_like"/>
    <property type="match status" value="1"/>
</dbReference>
<dbReference type="Proteomes" id="UP001589896">
    <property type="component" value="Unassembled WGS sequence"/>
</dbReference>
<evidence type="ECO:0000256" key="1">
    <source>
        <dbReference type="ARBA" id="ARBA00001946"/>
    </source>
</evidence>
<comment type="cofactor">
    <cofactor evidence="1">
        <name>Mg(2+)</name>
        <dbReference type="ChEBI" id="CHEBI:18420"/>
    </cofactor>
</comment>